<protein>
    <submittedName>
        <fullName evidence="1">Uncharacterized protein</fullName>
    </submittedName>
</protein>
<keyword evidence="2" id="KW-1185">Reference proteome</keyword>
<evidence type="ECO:0000313" key="1">
    <source>
        <dbReference type="EMBL" id="MBN0987197.1"/>
    </source>
</evidence>
<sequence>MGHLTNDSFLLVKGIAMKVSSARILSASLIQSVYATDLLPEGAIQADSRANETLIHDAMIGVAAKIAGQGCSSPEHFTPYIMVMPVGDAGARH</sequence>
<evidence type="ECO:0000313" key="2">
    <source>
        <dbReference type="Proteomes" id="UP000760472"/>
    </source>
</evidence>
<comment type="caution">
    <text evidence="1">The sequence shown here is derived from an EMBL/GenBank/DDBJ whole genome shotgun (WGS) entry which is preliminary data.</text>
</comment>
<dbReference type="RefSeq" id="WP_205213294.1">
    <property type="nucleotide sequence ID" value="NZ_JAFFZP010000008.1"/>
</dbReference>
<name>A0ABS2W658_9GAMM</name>
<proteinExistence type="predicted"/>
<dbReference type="EMBL" id="JAFFZP010000008">
    <property type="protein sequence ID" value="MBN0987197.1"/>
    <property type="molecule type" value="Genomic_DNA"/>
</dbReference>
<organism evidence="1 2">
    <name type="scientific">Amphritea pacifica</name>
    <dbReference type="NCBI Taxonomy" id="2811233"/>
    <lineage>
        <taxon>Bacteria</taxon>
        <taxon>Pseudomonadati</taxon>
        <taxon>Pseudomonadota</taxon>
        <taxon>Gammaproteobacteria</taxon>
        <taxon>Oceanospirillales</taxon>
        <taxon>Oceanospirillaceae</taxon>
        <taxon>Amphritea</taxon>
    </lineage>
</organism>
<accession>A0ABS2W658</accession>
<dbReference type="Proteomes" id="UP000760472">
    <property type="component" value="Unassembled WGS sequence"/>
</dbReference>
<reference evidence="1 2" key="1">
    <citation type="submission" date="2021-02" db="EMBL/GenBank/DDBJ databases">
        <title>A novel species of genus Amphritea isolated from a fishpond in China.</title>
        <authorList>
            <person name="Lu H."/>
        </authorList>
    </citation>
    <scope>NUCLEOTIDE SEQUENCE [LARGE SCALE GENOMIC DNA]</scope>
    <source>
        <strain evidence="1 2">RP18W</strain>
    </source>
</reference>
<gene>
    <name evidence="1" type="ORF">JW498_07495</name>
</gene>